<dbReference type="NCBIfam" id="TIGR02196">
    <property type="entry name" value="GlrX_YruB"/>
    <property type="match status" value="1"/>
</dbReference>
<evidence type="ECO:0000313" key="3">
    <source>
        <dbReference type="Proteomes" id="UP000034810"/>
    </source>
</evidence>
<dbReference type="GO" id="GO:0009055">
    <property type="term" value="F:electron transfer activity"/>
    <property type="evidence" value="ECO:0007669"/>
    <property type="project" value="TreeGrafter"/>
</dbReference>
<dbReference type="InterPro" id="IPR011911">
    <property type="entry name" value="GlrX_YruB"/>
</dbReference>
<dbReference type="EMBL" id="LCFA01000012">
    <property type="protein sequence ID" value="KKS82168.1"/>
    <property type="molecule type" value="Genomic_DNA"/>
</dbReference>
<dbReference type="PATRIC" id="fig|1619011.3.peg.503"/>
<dbReference type="InterPro" id="IPR036249">
    <property type="entry name" value="Thioredoxin-like_sf"/>
</dbReference>
<dbReference type="Gene3D" id="3.40.30.10">
    <property type="entry name" value="Glutaredoxin"/>
    <property type="match status" value="1"/>
</dbReference>
<dbReference type="InterPro" id="IPR051548">
    <property type="entry name" value="Grx-like_ET"/>
</dbReference>
<evidence type="ECO:0000313" key="2">
    <source>
        <dbReference type="EMBL" id="KKS82168.1"/>
    </source>
</evidence>
<reference evidence="2 3" key="1">
    <citation type="journal article" date="2015" name="Nature">
        <title>rRNA introns, odd ribosomes, and small enigmatic genomes across a large radiation of phyla.</title>
        <authorList>
            <person name="Brown C.T."/>
            <person name="Hug L.A."/>
            <person name="Thomas B.C."/>
            <person name="Sharon I."/>
            <person name="Castelle C.J."/>
            <person name="Singh A."/>
            <person name="Wilkins M.J."/>
            <person name="Williams K.H."/>
            <person name="Banfield J.F."/>
        </authorList>
    </citation>
    <scope>NUCLEOTIDE SEQUENCE [LARGE SCALE GENOMIC DNA]</scope>
</reference>
<feature type="domain" description="Glutaredoxin" evidence="1">
    <location>
        <begin position="2"/>
        <end position="60"/>
    </location>
</feature>
<sequence length="77" mass="8644">MIKIYSTTHCPYCKMAKDYFTKNSVAFEEYNVENDEKALEEMVKKSGQMGVPVIDIDGVIVVGFDRHAIEHALGNSS</sequence>
<dbReference type="PROSITE" id="PS51354">
    <property type="entry name" value="GLUTAREDOXIN_2"/>
    <property type="match status" value="1"/>
</dbReference>
<dbReference type="InterPro" id="IPR002109">
    <property type="entry name" value="Glutaredoxin"/>
</dbReference>
<dbReference type="GO" id="GO:0045454">
    <property type="term" value="P:cell redox homeostasis"/>
    <property type="evidence" value="ECO:0007669"/>
    <property type="project" value="TreeGrafter"/>
</dbReference>
<protein>
    <submittedName>
        <fullName evidence="2">Glutaredoxin-like protein, YruB-family</fullName>
    </submittedName>
</protein>
<proteinExistence type="predicted"/>
<name>A0A0G1F5L4_9BACT</name>
<evidence type="ECO:0000259" key="1">
    <source>
        <dbReference type="Pfam" id="PF00462"/>
    </source>
</evidence>
<dbReference type="CDD" id="cd02976">
    <property type="entry name" value="NrdH"/>
    <property type="match status" value="1"/>
</dbReference>
<dbReference type="PANTHER" id="PTHR34386">
    <property type="entry name" value="GLUTAREDOXIN"/>
    <property type="match status" value="1"/>
</dbReference>
<accession>A0A0G1F5L4</accession>
<dbReference type="PANTHER" id="PTHR34386:SF1">
    <property type="entry name" value="GLUTAREDOXIN-LIKE PROTEIN NRDH"/>
    <property type="match status" value="1"/>
</dbReference>
<dbReference type="Pfam" id="PF00462">
    <property type="entry name" value="Glutaredoxin"/>
    <property type="match status" value="1"/>
</dbReference>
<organism evidence="2 3">
    <name type="scientific">Candidatus Wolfebacteria bacterium GW2011_GWC1_43_10</name>
    <dbReference type="NCBI Taxonomy" id="1619011"/>
    <lineage>
        <taxon>Bacteria</taxon>
        <taxon>Candidatus Wolfeibacteriota</taxon>
    </lineage>
</organism>
<dbReference type="SUPFAM" id="SSF52833">
    <property type="entry name" value="Thioredoxin-like"/>
    <property type="match status" value="1"/>
</dbReference>
<dbReference type="Proteomes" id="UP000034810">
    <property type="component" value="Unassembled WGS sequence"/>
</dbReference>
<dbReference type="AlphaFoldDB" id="A0A0G1F5L4"/>
<gene>
    <name evidence="2" type="ORF">UV58_C0012G0014</name>
</gene>
<comment type="caution">
    <text evidence="2">The sequence shown here is derived from an EMBL/GenBank/DDBJ whole genome shotgun (WGS) entry which is preliminary data.</text>
</comment>